<dbReference type="InterPro" id="IPR012910">
    <property type="entry name" value="Plug_dom"/>
</dbReference>
<evidence type="ECO:0000313" key="10">
    <source>
        <dbReference type="EMBL" id="QES87369.1"/>
    </source>
</evidence>
<dbReference type="RefSeq" id="WP_131328246.1">
    <property type="nucleotide sequence ID" value="NZ_CP044016.1"/>
</dbReference>
<dbReference type="InterPro" id="IPR036942">
    <property type="entry name" value="Beta-barrel_TonB_sf"/>
</dbReference>
<dbReference type="GO" id="GO:0009279">
    <property type="term" value="C:cell outer membrane"/>
    <property type="evidence" value="ECO:0007669"/>
    <property type="project" value="UniProtKB-SubCell"/>
</dbReference>
<comment type="similarity">
    <text evidence="7">Belongs to the TonB-dependent receptor family.</text>
</comment>
<dbReference type="InterPro" id="IPR023996">
    <property type="entry name" value="TonB-dep_OMP_SusC/RagA"/>
</dbReference>
<comment type="subcellular location">
    <subcellularLocation>
        <location evidence="1 7">Cell outer membrane</location>
        <topology evidence="1 7">Multi-pass membrane protein</topology>
    </subcellularLocation>
</comment>
<feature type="signal peptide" evidence="8">
    <location>
        <begin position="1"/>
        <end position="18"/>
    </location>
</feature>
<dbReference type="Pfam" id="PF07715">
    <property type="entry name" value="Plug"/>
    <property type="match status" value="1"/>
</dbReference>
<evidence type="ECO:0000256" key="6">
    <source>
        <dbReference type="ARBA" id="ARBA00023237"/>
    </source>
</evidence>
<dbReference type="InterPro" id="IPR039426">
    <property type="entry name" value="TonB-dep_rcpt-like"/>
</dbReference>
<evidence type="ECO:0000256" key="5">
    <source>
        <dbReference type="ARBA" id="ARBA00023136"/>
    </source>
</evidence>
<keyword evidence="8" id="KW-0732">Signal</keyword>
<dbReference type="NCBIfam" id="TIGR04056">
    <property type="entry name" value="OMP_RagA_SusC"/>
    <property type="match status" value="1"/>
</dbReference>
<evidence type="ECO:0000256" key="4">
    <source>
        <dbReference type="ARBA" id="ARBA00022692"/>
    </source>
</evidence>
<evidence type="ECO:0000256" key="3">
    <source>
        <dbReference type="ARBA" id="ARBA00022452"/>
    </source>
</evidence>
<keyword evidence="4 7" id="KW-0812">Transmembrane</keyword>
<dbReference type="Proteomes" id="UP000292424">
    <property type="component" value="Chromosome"/>
</dbReference>
<sequence>MNYKSILLLFLIWSYSFADSYGQVSKQVTVSGRVFIPENSKKEKLKLYLKSKKDVQIEHKNGNFTCTISQPDTLTVYLPGYKKKQIPVSLDSIRFITVKLDKDAPDFNEVIVSTGYQQISRQRATGSFVVMDSALLNRSTGANILERLDGVTSGLIFNKNVYAGAQNNQSNISIRTRSTIFANAEPLIIVDNFPYNGDISTINPNDVENITILKDAAAASIWGAYSGNGVIVITTKKGKYNRPPSISFNGNVGFSRKPNLYYTPILNSQNFIQVEKYLFDQGYYDYTLSTKYQSILPAVELLNSMKNGQITASQLEDSLLVLGHYDIRKDLQKYFYRGSASQQYALSVSGGSNNQQYYLSGGYDKSLFSLKGNKNDRVTLNAQNTFRIFKQRLELKMGIVFTHANTTNNNYGLSSSYPYEQIADQQGNALSVPIYYRQSYTDTAGSGNLLDWQYRPLDELHNADNTSQLTDYRINVSGSYKILTGLSISVLYQYNKGISKQQDIYSQNTFYTRNLINELSQVNLSSSNIIRPIPLGSIVDFSNKQYWSHNLRGVIDYHTTWNLKHHVSFLGGMEIRSAKNASQGYRLYGYDDATLTHSNMDFYNTFPVYYNDWGTEMIWDGISNYSSTAHFLSYFSNASYSFKQKYTFTGSIRKDESNIFGVKSNQKGVPLWSTGLAWNINKEGFYNLEELPYLRLRTTYGYNGNVDNTLSSLVTISPYTNNVYGSKTMYIVNPPNDQLRWEKTRTINFGIDFATIQNRIQGSIEYYLKNGKDLIGYSPMDPTSGMSSFKGNVADMRGKGIDINLESHNLNGIFLWNTNFLFSYVNDKVSHYLMPTGSISNFFTNSISPMQGYPLYSVFALSWAGLNKEGNPRVWLDGNITEGTDIGYTSVLNSTNLKNLHYIGRATPAIFGSFRNSFTYRRYALSFNVTYKFGYYFQRPSINYANLFTGNYFSPNEIFEHRWQNPGDELKTDIPAMIYPANANRDFIYQRSDAVIAKGDHIRLQDIRLDYQLNTVSSFIKNTQLYIYASNIAILWRANKYGIDPDVIPAASGYTYPNPFMLTVGVKIDF</sequence>
<keyword evidence="5 7" id="KW-0472">Membrane</keyword>
<reference evidence="10 11" key="1">
    <citation type="submission" date="2019-09" db="EMBL/GenBank/DDBJ databases">
        <title>Complete genome sequence of Arachidicoccus sp. B3-10 isolated from apple orchard soil.</title>
        <authorList>
            <person name="Kim H.S."/>
            <person name="Han K.-I."/>
            <person name="Suh M.K."/>
            <person name="Lee K.C."/>
            <person name="Eom M.K."/>
            <person name="Kim J.-S."/>
            <person name="Kang S.W."/>
            <person name="Sin Y."/>
            <person name="Lee J.-S."/>
        </authorList>
    </citation>
    <scope>NUCLEOTIDE SEQUENCE [LARGE SCALE GENOMIC DNA]</scope>
    <source>
        <strain evidence="10 11">B3-10</strain>
    </source>
</reference>
<keyword evidence="6 7" id="KW-0998">Cell outer membrane</keyword>
<dbReference type="Gene3D" id="2.170.130.10">
    <property type="entry name" value="TonB-dependent receptor, plug domain"/>
    <property type="match status" value="1"/>
</dbReference>
<dbReference type="InterPro" id="IPR037066">
    <property type="entry name" value="Plug_dom_sf"/>
</dbReference>
<dbReference type="SUPFAM" id="SSF56935">
    <property type="entry name" value="Porins"/>
    <property type="match status" value="1"/>
</dbReference>
<evidence type="ECO:0000256" key="7">
    <source>
        <dbReference type="PROSITE-ProRule" id="PRU01360"/>
    </source>
</evidence>
<evidence type="ECO:0000256" key="2">
    <source>
        <dbReference type="ARBA" id="ARBA00022448"/>
    </source>
</evidence>
<organism evidence="10 11">
    <name type="scientific">Rhizosphaericola mali</name>
    <dbReference type="NCBI Taxonomy" id="2545455"/>
    <lineage>
        <taxon>Bacteria</taxon>
        <taxon>Pseudomonadati</taxon>
        <taxon>Bacteroidota</taxon>
        <taxon>Chitinophagia</taxon>
        <taxon>Chitinophagales</taxon>
        <taxon>Chitinophagaceae</taxon>
        <taxon>Rhizosphaericola</taxon>
    </lineage>
</organism>
<keyword evidence="3 7" id="KW-1134">Transmembrane beta strand</keyword>
<dbReference type="AlphaFoldDB" id="A0A5P2FZT3"/>
<dbReference type="InterPro" id="IPR023997">
    <property type="entry name" value="TonB-dep_OMP_SusC/RagA_CS"/>
</dbReference>
<dbReference type="EMBL" id="CP044016">
    <property type="protein sequence ID" value="QES87369.1"/>
    <property type="molecule type" value="Genomic_DNA"/>
</dbReference>
<gene>
    <name evidence="10" type="ORF">E0W69_001405</name>
</gene>
<keyword evidence="11" id="KW-1185">Reference proteome</keyword>
<accession>A0A5P2FZT3</accession>
<evidence type="ECO:0000256" key="8">
    <source>
        <dbReference type="SAM" id="SignalP"/>
    </source>
</evidence>
<evidence type="ECO:0000259" key="9">
    <source>
        <dbReference type="Pfam" id="PF07715"/>
    </source>
</evidence>
<dbReference type="KEGG" id="arac:E0W69_001405"/>
<name>A0A5P2FZT3_9BACT</name>
<proteinExistence type="inferred from homology"/>
<evidence type="ECO:0000313" key="11">
    <source>
        <dbReference type="Proteomes" id="UP000292424"/>
    </source>
</evidence>
<protein>
    <submittedName>
        <fullName evidence="10">SusC/RagA family TonB-linked outer membrane protein</fullName>
    </submittedName>
</protein>
<dbReference type="OrthoDB" id="9768177at2"/>
<keyword evidence="2 7" id="KW-0813">Transport</keyword>
<dbReference type="Gene3D" id="2.40.170.20">
    <property type="entry name" value="TonB-dependent receptor, beta-barrel domain"/>
    <property type="match status" value="1"/>
</dbReference>
<dbReference type="PROSITE" id="PS52016">
    <property type="entry name" value="TONB_DEPENDENT_REC_3"/>
    <property type="match status" value="1"/>
</dbReference>
<feature type="domain" description="TonB-dependent receptor plug" evidence="9">
    <location>
        <begin position="122"/>
        <end position="230"/>
    </location>
</feature>
<evidence type="ECO:0000256" key="1">
    <source>
        <dbReference type="ARBA" id="ARBA00004571"/>
    </source>
</evidence>
<dbReference type="NCBIfam" id="TIGR04057">
    <property type="entry name" value="SusC_RagA_signa"/>
    <property type="match status" value="1"/>
</dbReference>
<feature type="chain" id="PRO_5024452189" evidence="8">
    <location>
        <begin position="19"/>
        <end position="1070"/>
    </location>
</feature>